<reference evidence="2 3" key="1">
    <citation type="submission" date="2018-06" db="EMBL/GenBank/DDBJ databases">
        <title>Genomic Encyclopedia of Archaeal and Bacterial Type Strains, Phase II (KMG-II): from individual species to whole genera.</title>
        <authorList>
            <person name="Goeker M."/>
        </authorList>
    </citation>
    <scope>NUCLEOTIDE SEQUENCE [LARGE SCALE GENOMIC DNA]</scope>
    <source>
        <strain evidence="2 3">DSM 23857</strain>
    </source>
</reference>
<comment type="caution">
    <text evidence="2">The sequence shown here is derived from an EMBL/GenBank/DDBJ whole genome shotgun (WGS) entry which is preliminary data.</text>
</comment>
<keyword evidence="1" id="KW-1133">Transmembrane helix</keyword>
<dbReference type="RefSeq" id="WP_111599670.1">
    <property type="nucleotide sequence ID" value="NZ_QLLL01000009.1"/>
</dbReference>
<dbReference type="OrthoDB" id="677534at2"/>
<name>A0A327Q5Y3_9BACT</name>
<evidence type="ECO:0000313" key="2">
    <source>
        <dbReference type="EMBL" id="RAI99710.1"/>
    </source>
</evidence>
<organism evidence="2 3">
    <name type="scientific">Chitinophaga skermanii</name>
    <dbReference type="NCBI Taxonomy" id="331697"/>
    <lineage>
        <taxon>Bacteria</taxon>
        <taxon>Pseudomonadati</taxon>
        <taxon>Bacteroidota</taxon>
        <taxon>Chitinophagia</taxon>
        <taxon>Chitinophagales</taxon>
        <taxon>Chitinophagaceae</taxon>
        <taxon>Chitinophaga</taxon>
    </lineage>
</organism>
<protein>
    <submittedName>
        <fullName evidence="2">Uncharacterized protein</fullName>
    </submittedName>
</protein>
<keyword evidence="3" id="KW-1185">Reference proteome</keyword>
<sequence>MENISQFGCEELSFAAQQEIEGGALLSSLKAFLTDLLTNSQVIVATVPVVGTTAFSLTAPLLAAVKNAL</sequence>
<keyword evidence="1" id="KW-0472">Membrane</keyword>
<proteinExistence type="predicted"/>
<evidence type="ECO:0000313" key="3">
    <source>
        <dbReference type="Proteomes" id="UP000249547"/>
    </source>
</evidence>
<evidence type="ECO:0000256" key="1">
    <source>
        <dbReference type="SAM" id="Phobius"/>
    </source>
</evidence>
<dbReference type="Proteomes" id="UP000249547">
    <property type="component" value="Unassembled WGS sequence"/>
</dbReference>
<feature type="transmembrane region" description="Helical" evidence="1">
    <location>
        <begin position="42"/>
        <end position="65"/>
    </location>
</feature>
<dbReference type="EMBL" id="QLLL01000009">
    <property type="protein sequence ID" value="RAI99710.1"/>
    <property type="molecule type" value="Genomic_DNA"/>
</dbReference>
<keyword evidence="1" id="KW-0812">Transmembrane</keyword>
<dbReference type="AlphaFoldDB" id="A0A327Q5Y3"/>
<gene>
    <name evidence="2" type="ORF">LX64_04255</name>
</gene>
<accession>A0A327Q5Y3</accession>